<evidence type="ECO:0000256" key="7">
    <source>
        <dbReference type="SAM" id="Phobius"/>
    </source>
</evidence>
<feature type="transmembrane region" description="Helical" evidence="7">
    <location>
        <begin position="566"/>
        <end position="586"/>
    </location>
</feature>
<dbReference type="PANTHER" id="PTHR43289:SF6">
    <property type="entry name" value="SERINE_THREONINE-PROTEIN KINASE NEKL-3"/>
    <property type="match status" value="1"/>
</dbReference>
<dbReference type="PANTHER" id="PTHR43289">
    <property type="entry name" value="MITOGEN-ACTIVATED PROTEIN KINASE KINASE KINASE 20-RELATED"/>
    <property type="match status" value="1"/>
</dbReference>
<feature type="transmembrane region" description="Helical" evidence="7">
    <location>
        <begin position="508"/>
        <end position="527"/>
    </location>
</feature>
<dbReference type="CDD" id="cd14014">
    <property type="entry name" value="STKc_PknB_like"/>
    <property type="match status" value="1"/>
</dbReference>
<dbReference type="PROSITE" id="PS00107">
    <property type="entry name" value="PROTEIN_KINASE_ATP"/>
    <property type="match status" value="1"/>
</dbReference>
<dbReference type="PROSITE" id="PS50011">
    <property type="entry name" value="PROTEIN_KINASE_DOM"/>
    <property type="match status" value="1"/>
</dbReference>
<evidence type="ECO:0000256" key="1">
    <source>
        <dbReference type="ARBA" id="ARBA00022679"/>
    </source>
</evidence>
<keyword evidence="7" id="KW-0472">Membrane</keyword>
<feature type="transmembrane region" description="Helical" evidence="7">
    <location>
        <begin position="621"/>
        <end position="642"/>
    </location>
</feature>
<dbReference type="RefSeq" id="WP_052553596.1">
    <property type="nucleotide sequence ID" value="NZ_JMCC02000073.1"/>
</dbReference>
<gene>
    <name evidence="9" type="ORF">DB30_06763</name>
</gene>
<evidence type="ECO:0000256" key="2">
    <source>
        <dbReference type="ARBA" id="ARBA00022741"/>
    </source>
</evidence>
<dbReference type="InterPro" id="IPR017441">
    <property type="entry name" value="Protein_kinase_ATP_BS"/>
</dbReference>
<dbReference type="GO" id="GO:0004674">
    <property type="term" value="F:protein serine/threonine kinase activity"/>
    <property type="evidence" value="ECO:0007669"/>
    <property type="project" value="TreeGrafter"/>
</dbReference>
<dbReference type="Pfam" id="PF00069">
    <property type="entry name" value="Pkinase"/>
    <property type="match status" value="1"/>
</dbReference>
<reference evidence="9 10" key="1">
    <citation type="submission" date="2014-12" db="EMBL/GenBank/DDBJ databases">
        <title>Genome assembly of Enhygromyxa salina DSM 15201.</title>
        <authorList>
            <person name="Sharma G."/>
            <person name="Subramanian S."/>
        </authorList>
    </citation>
    <scope>NUCLEOTIDE SEQUENCE [LARGE SCALE GENOMIC DNA]</scope>
    <source>
        <strain evidence="9 10">DSM 15201</strain>
    </source>
</reference>
<feature type="region of interest" description="Disordered" evidence="6">
    <location>
        <begin position="24"/>
        <end position="43"/>
    </location>
</feature>
<dbReference type="EMBL" id="JMCC02000073">
    <property type="protein sequence ID" value="KIG14420.1"/>
    <property type="molecule type" value="Genomic_DNA"/>
</dbReference>
<dbReference type="GO" id="GO:0005524">
    <property type="term" value="F:ATP binding"/>
    <property type="evidence" value="ECO:0007669"/>
    <property type="project" value="UniProtKB-UniRule"/>
</dbReference>
<dbReference type="InterPro" id="IPR008271">
    <property type="entry name" value="Ser/Thr_kinase_AS"/>
</dbReference>
<keyword evidence="7" id="KW-1133">Transmembrane helix</keyword>
<dbReference type="InterPro" id="IPR011009">
    <property type="entry name" value="Kinase-like_dom_sf"/>
</dbReference>
<keyword evidence="3 9" id="KW-0418">Kinase</keyword>
<feature type="binding site" evidence="5">
    <location>
        <position position="94"/>
    </location>
    <ligand>
        <name>ATP</name>
        <dbReference type="ChEBI" id="CHEBI:30616"/>
    </ligand>
</feature>
<keyword evidence="2 5" id="KW-0547">Nucleotide-binding</keyword>
<comment type="caution">
    <text evidence="9">The sequence shown here is derived from an EMBL/GenBank/DDBJ whole genome shotgun (WGS) entry which is preliminary data.</text>
</comment>
<keyword evidence="4 5" id="KW-0067">ATP-binding</keyword>
<dbReference type="InterPro" id="IPR000719">
    <property type="entry name" value="Prot_kinase_dom"/>
</dbReference>
<evidence type="ECO:0000256" key="6">
    <source>
        <dbReference type="SAM" id="MobiDB-lite"/>
    </source>
</evidence>
<feature type="transmembrane region" description="Helical" evidence="7">
    <location>
        <begin position="593"/>
        <end position="609"/>
    </location>
</feature>
<dbReference type="PROSITE" id="PS00108">
    <property type="entry name" value="PROTEIN_KINASE_ST"/>
    <property type="match status" value="1"/>
</dbReference>
<feature type="domain" description="Protein kinase" evidence="8">
    <location>
        <begin position="65"/>
        <end position="337"/>
    </location>
</feature>
<proteinExistence type="predicted"/>
<accession>A0A0C2CXQ2</accession>
<organism evidence="9 10">
    <name type="scientific">Enhygromyxa salina</name>
    <dbReference type="NCBI Taxonomy" id="215803"/>
    <lineage>
        <taxon>Bacteria</taxon>
        <taxon>Pseudomonadati</taxon>
        <taxon>Myxococcota</taxon>
        <taxon>Polyangia</taxon>
        <taxon>Nannocystales</taxon>
        <taxon>Nannocystaceae</taxon>
        <taxon>Enhygromyxa</taxon>
    </lineage>
</organism>
<keyword evidence="7" id="KW-0812">Transmembrane</keyword>
<feature type="transmembrane region" description="Helical" evidence="7">
    <location>
        <begin position="539"/>
        <end position="560"/>
    </location>
</feature>
<evidence type="ECO:0000313" key="10">
    <source>
        <dbReference type="Proteomes" id="UP000031599"/>
    </source>
</evidence>
<protein>
    <submittedName>
        <fullName evidence="9">Serine/threonine-protein kinase PknB</fullName>
    </submittedName>
</protein>
<dbReference type="SUPFAM" id="SSF56112">
    <property type="entry name" value="Protein kinase-like (PK-like)"/>
    <property type="match status" value="1"/>
</dbReference>
<name>A0A0C2CXQ2_9BACT</name>
<evidence type="ECO:0000259" key="8">
    <source>
        <dbReference type="PROSITE" id="PS50011"/>
    </source>
</evidence>
<evidence type="ECO:0000313" key="9">
    <source>
        <dbReference type="EMBL" id="KIG14420.1"/>
    </source>
</evidence>
<evidence type="ECO:0000256" key="3">
    <source>
        <dbReference type="ARBA" id="ARBA00022777"/>
    </source>
</evidence>
<evidence type="ECO:0000256" key="4">
    <source>
        <dbReference type="ARBA" id="ARBA00022840"/>
    </source>
</evidence>
<keyword evidence="1" id="KW-0808">Transferase</keyword>
<sequence length="657" mass="72502">MQGDDHTLPAALLQTLGPFADAIQRSPKSTIRPAPADETAGTRGRRAVAALVEQAGALGDLRREVELGETLGEGGMGIVRHATQRSMGRPVAVKTARVHARSEATTLKLLREAWVTGALEHPNIVPIYDVGLDPDGAPVIMMRLVDGNDWGSLMRDEQAVREQHGSDELLDWNLRIFLQVCNAARFAHSRGIIHRDLKPENVMIGRFGQVYLLDWGIAVSLEDDGSGRFPLAREVDQTVGTPAYMAPEMLSASASALGVQTDVYLLGAILYEIIEGTPPHRCESLTAFVDSVVESSPRFVRGMDDELRAVCCRAMARSPQDRYADVAALQGAIEAYLRHRGSRRLAHEARERLVALEATIARQASNPTNASEDDLRLEVHDLFAACRFGFQAALDRWTDNPEARQGTRELLTLVARYELDHGEHRAASLLLAELHDPPAELVTALELAIAASEADREEVERLRKFGDDHDARIGQRTRWFALVMLGTCWSGLPLVLSRWPPPSDLTTMFSLPALFVVIMVVVMIWGRESLAKTAFNRKAASAMVFSIAAPLVLILGGILYGFSVELVLLLQLFLWFVCSAMITILLDPRLWPAAVGYGLGFLAVAWTLANWDRSWDPTPYELSMCIMSASHAVLTLTLFVVWRPESFRRVPNELRSG</sequence>
<dbReference type="AlphaFoldDB" id="A0A0C2CXQ2"/>
<evidence type="ECO:0000256" key="5">
    <source>
        <dbReference type="PROSITE-ProRule" id="PRU10141"/>
    </source>
</evidence>
<dbReference type="Gene3D" id="1.10.510.10">
    <property type="entry name" value="Transferase(Phosphotransferase) domain 1"/>
    <property type="match status" value="1"/>
</dbReference>
<dbReference type="SMART" id="SM00220">
    <property type="entry name" value="S_TKc"/>
    <property type="match status" value="1"/>
</dbReference>
<dbReference type="Proteomes" id="UP000031599">
    <property type="component" value="Unassembled WGS sequence"/>
</dbReference>